<dbReference type="FunCoup" id="I2H8P3">
    <property type="interactions" value="123"/>
</dbReference>
<keyword evidence="8 9" id="KW-0539">Nucleus</keyword>
<evidence type="ECO:0000256" key="11">
    <source>
        <dbReference type="SAM" id="MobiDB-lite"/>
    </source>
</evidence>
<evidence type="ECO:0000256" key="1">
    <source>
        <dbReference type="ARBA" id="ARBA00004123"/>
    </source>
</evidence>
<dbReference type="eggNOG" id="KOG3856">
    <property type="taxonomic scope" value="Eukaryota"/>
</dbReference>
<organism evidence="12 13">
    <name type="scientific">Henningerozyma blattae (strain ATCC 34711 / CBS 6284 / DSM 70876 / NBRC 10599 / NRRL Y-10934 / UCD 77-7)</name>
    <name type="common">Yeast</name>
    <name type="synonym">Tetrapisispora blattae</name>
    <dbReference type="NCBI Taxonomy" id="1071380"/>
    <lineage>
        <taxon>Eukaryota</taxon>
        <taxon>Fungi</taxon>
        <taxon>Dikarya</taxon>
        <taxon>Ascomycota</taxon>
        <taxon>Saccharomycotina</taxon>
        <taxon>Saccharomycetes</taxon>
        <taxon>Saccharomycetales</taxon>
        <taxon>Saccharomycetaceae</taxon>
        <taxon>Henningerozyma</taxon>
    </lineage>
</organism>
<feature type="compositionally biased region" description="Low complexity" evidence="11">
    <location>
        <begin position="1"/>
        <end position="41"/>
    </location>
</feature>
<dbReference type="EMBL" id="HE806324">
    <property type="protein sequence ID" value="CCH62745.1"/>
    <property type="molecule type" value="Genomic_DNA"/>
</dbReference>
<feature type="compositionally biased region" description="Polar residues" evidence="11">
    <location>
        <begin position="50"/>
        <end position="59"/>
    </location>
</feature>
<evidence type="ECO:0000256" key="2">
    <source>
        <dbReference type="ARBA" id="ARBA00010916"/>
    </source>
</evidence>
<keyword evidence="5 9" id="KW-0805">Transcription regulation</keyword>
<dbReference type="GO" id="GO:0035267">
    <property type="term" value="C:NuA4 histone acetyltransferase complex"/>
    <property type="evidence" value="ECO:0007669"/>
    <property type="project" value="UniProtKB-UniRule"/>
</dbReference>
<dbReference type="InParanoid" id="I2H8P3"/>
<keyword evidence="13" id="KW-1185">Reference proteome</keyword>
<evidence type="ECO:0000313" key="12">
    <source>
        <dbReference type="EMBL" id="CCH62745.1"/>
    </source>
</evidence>
<feature type="region of interest" description="Disordered" evidence="11">
    <location>
        <begin position="1"/>
        <end position="66"/>
    </location>
</feature>
<accession>I2H8P3</accession>
<keyword evidence="7 9" id="KW-0804">Transcription</keyword>
<keyword evidence="4 9" id="KW-0156">Chromatin regulator</keyword>
<evidence type="ECO:0000313" key="13">
    <source>
        <dbReference type="Proteomes" id="UP000002866"/>
    </source>
</evidence>
<evidence type="ECO:0000256" key="6">
    <source>
        <dbReference type="ARBA" id="ARBA00023054"/>
    </source>
</evidence>
<reference evidence="12 13" key="1">
    <citation type="journal article" date="2011" name="Proc. Natl. Acad. Sci. U.S.A.">
        <title>Evolutionary erosion of yeast sex chromosomes by mating-type switching accidents.</title>
        <authorList>
            <person name="Gordon J.L."/>
            <person name="Armisen D."/>
            <person name="Proux-Wera E."/>
            <person name="Oheigeartaigh S.S."/>
            <person name="Byrne K.P."/>
            <person name="Wolfe K.H."/>
        </authorList>
    </citation>
    <scope>NUCLEOTIDE SEQUENCE [LARGE SCALE GENOMIC DNA]</scope>
    <source>
        <strain evidence="13">ATCC 34711 / CBS 6284 / DSM 70876 / NBRC 10599 / NRRL Y-10934 / UCD 77-7</strain>
    </source>
</reference>
<comment type="subcellular location">
    <subcellularLocation>
        <location evidence="1 9">Nucleus</location>
    </subcellularLocation>
</comment>
<dbReference type="KEGG" id="tbl:TBLA_0I00860"/>
<keyword evidence="9" id="KW-0227">DNA damage</keyword>
<dbReference type="GeneID" id="14497923"/>
<sequence>MPSPTPTTSDDSVPPTNTSSENASLTNATATNATATNATATDAKSKDSDTNASAANSHATPVPDGIAPVAADSAAAAEAERAHYEQLKKSLRQSLTMKKQLQDDLDRLQQQIYDSETLYLNNSTSNTSTNGISHNYYGNIVKGFEHFTKSHGHGHHGSNANGNNANGVDLAFNDNDRIFSLSSASYVKQLENNK</sequence>
<evidence type="ECO:0000256" key="8">
    <source>
        <dbReference type="ARBA" id="ARBA00023242"/>
    </source>
</evidence>
<evidence type="ECO:0000256" key="10">
    <source>
        <dbReference type="SAM" id="Coils"/>
    </source>
</evidence>
<evidence type="ECO:0000256" key="4">
    <source>
        <dbReference type="ARBA" id="ARBA00022853"/>
    </source>
</evidence>
<comment type="function">
    <text evidence="9">Component of the NuA4 histone acetyltransferase complex which is involved in transcriptional activation of selected genes principally by acetylation of nucleosomal histone H4 and H2A. The NuA4 complex is also involved in DNA repair.</text>
</comment>
<dbReference type="HOGENOM" id="CLU_1403286_0_0_1"/>
<dbReference type="OMA" id="IWMADSA"/>
<dbReference type="GO" id="GO:0006281">
    <property type="term" value="P:DNA repair"/>
    <property type="evidence" value="ECO:0007669"/>
    <property type="project" value="UniProtKB-UniRule"/>
</dbReference>
<dbReference type="GO" id="GO:0006325">
    <property type="term" value="P:chromatin organization"/>
    <property type="evidence" value="ECO:0007669"/>
    <property type="project" value="UniProtKB-KW"/>
</dbReference>
<dbReference type="Pfam" id="PF09340">
    <property type="entry name" value="NuA4"/>
    <property type="match status" value="1"/>
</dbReference>
<evidence type="ECO:0000256" key="7">
    <source>
        <dbReference type="ARBA" id="ARBA00023163"/>
    </source>
</evidence>
<keyword evidence="6 10" id="KW-0175">Coiled coil</keyword>
<dbReference type="AlphaFoldDB" id="I2H8P3"/>
<evidence type="ECO:0000256" key="3">
    <source>
        <dbReference type="ARBA" id="ARBA00018504"/>
    </source>
</evidence>
<dbReference type="Proteomes" id="UP000002866">
    <property type="component" value="Chromosome 9"/>
</dbReference>
<comment type="subunit">
    <text evidence="9">Component of the NuA4 histone acetyltransferase complex.</text>
</comment>
<gene>
    <name evidence="12" type="primary">TBLA0I00860</name>
    <name evidence="12" type="ORF">TBLA_0I00860</name>
</gene>
<dbReference type="GO" id="GO:0005634">
    <property type="term" value="C:nucleus"/>
    <property type="evidence" value="ECO:0007669"/>
    <property type="project" value="UniProtKB-SubCell"/>
</dbReference>
<dbReference type="InterPro" id="IPR015418">
    <property type="entry name" value="Eaf6"/>
</dbReference>
<keyword evidence="9" id="KW-0234">DNA repair</keyword>
<proteinExistence type="inferred from homology"/>
<evidence type="ECO:0000256" key="9">
    <source>
        <dbReference type="RuleBase" id="RU368022"/>
    </source>
</evidence>
<protein>
    <recommendedName>
        <fullName evidence="3 9">Chromatin modification-related protein EAF6</fullName>
    </recommendedName>
</protein>
<evidence type="ECO:0000256" key="5">
    <source>
        <dbReference type="ARBA" id="ARBA00023015"/>
    </source>
</evidence>
<dbReference type="PANTHER" id="PTHR13476">
    <property type="entry name" value="CHROMATIN MODIFICATION-RELATED PROTEIN MEAF6"/>
    <property type="match status" value="1"/>
</dbReference>
<comment type="similarity">
    <text evidence="2 9">Belongs to the EAF6 family.</text>
</comment>
<feature type="coiled-coil region" evidence="10">
    <location>
        <begin position="74"/>
        <end position="118"/>
    </location>
</feature>
<dbReference type="STRING" id="1071380.I2H8P3"/>
<dbReference type="RefSeq" id="XP_004182264.1">
    <property type="nucleotide sequence ID" value="XM_004182216.1"/>
</dbReference>
<name>I2H8P3_HENB6</name>